<organism evidence="1 2">
    <name type="scientific">Apibacter adventoris</name>
    <dbReference type="NCBI Taxonomy" id="1679466"/>
    <lineage>
        <taxon>Bacteria</taxon>
        <taxon>Pseudomonadati</taxon>
        <taxon>Bacteroidota</taxon>
        <taxon>Flavobacteriia</taxon>
        <taxon>Flavobacteriales</taxon>
        <taxon>Weeksellaceae</taxon>
        <taxon>Apibacter</taxon>
    </lineage>
</organism>
<dbReference type="EMBL" id="PSZM01000025">
    <property type="protein sequence ID" value="PQL94128.1"/>
    <property type="molecule type" value="Genomic_DNA"/>
</dbReference>
<accession>A0A2S8AF19</accession>
<name>A0A2S8AF19_9FLAO</name>
<evidence type="ECO:0000313" key="2">
    <source>
        <dbReference type="Proteomes" id="UP000238042"/>
    </source>
</evidence>
<gene>
    <name evidence="1" type="ORF">C4S77_04025</name>
</gene>
<keyword evidence="2" id="KW-1185">Reference proteome</keyword>
<dbReference type="Proteomes" id="UP000238042">
    <property type="component" value="Unassembled WGS sequence"/>
</dbReference>
<evidence type="ECO:0000313" key="1">
    <source>
        <dbReference type="EMBL" id="PQL94128.1"/>
    </source>
</evidence>
<sequence length="100" mass="11500">MKIGNFGSFDENLKTKGIVGLTNTSKLDRDIWNEYINNWDKLAYQSELLIADLEKRKILNLINTLETIPVAIDKEVFTTQRINQNFFRTTILASYNSNAA</sequence>
<proteinExistence type="predicted"/>
<dbReference type="AlphaFoldDB" id="A0A2S8AF19"/>
<reference evidence="1 2" key="1">
    <citation type="submission" date="2018-02" db="EMBL/GenBank/DDBJ databases">
        <title>Genome sequences of Apibacter spp., gut symbionts of Asian honey bees.</title>
        <authorList>
            <person name="Kwong W.K."/>
            <person name="Steele M.I."/>
            <person name="Moran N.A."/>
        </authorList>
    </citation>
    <scope>NUCLEOTIDE SEQUENCE [LARGE SCALE GENOMIC DNA]</scope>
    <source>
        <strain evidence="2">wkB301</strain>
    </source>
</reference>
<comment type="caution">
    <text evidence="1">The sequence shown here is derived from an EMBL/GenBank/DDBJ whole genome shotgun (WGS) entry which is preliminary data.</text>
</comment>
<protein>
    <submittedName>
        <fullName evidence="1">Uncharacterized protein</fullName>
    </submittedName>
</protein>